<dbReference type="InterPro" id="IPR032675">
    <property type="entry name" value="LRR_dom_sf"/>
</dbReference>
<accession>A0A438FUG3</accession>
<feature type="domain" description="NB-ARC" evidence="6">
    <location>
        <begin position="118"/>
        <end position="175"/>
    </location>
</feature>
<gene>
    <name evidence="8" type="primary">VvCHDp001011_3</name>
    <name evidence="8" type="ORF">CK203_057388</name>
</gene>
<comment type="similarity">
    <text evidence="1">Belongs to the disease resistance NB-LRR family.</text>
</comment>
<evidence type="ECO:0000256" key="3">
    <source>
        <dbReference type="ARBA" id="ARBA00022741"/>
    </source>
</evidence>
<dbReference type="AlphaFoldDB" id="A0A438FUG3"/>
<dbReference type="InterPro" id="IPR050905">
    <property type="entry name" value="Plant_NBS-LRR"/>
</dbReference>
<reference evidence="8 9" key="1">
    <citation type="journal article" date="2018" name="PLoS Genet.">
        <title>Population sequencing reveals clonal diversity and ancestral inbreeding in the grapevine cultivar Chardonnay.</title>
        <authorList>
            <person name="Roach M.J."/>
            <person name="Johnson D.L."/>
            <person name="Bohlmann J."/>
            <person name="van Vuuren H.J."/>
            <person name="Jones S.J."/>
            <person name="Pretorius I.S."/>
            <person name="Schmidt S.A."/>
            <person name="Borneman A.R."/>
        </authorList>
    </citation>
    <scope>NUCLEOTIDE SEQUENCE [LARGE SCALE GENOMIC DNA]</scope>
    <source>
        <strain evidence="9">cv. Chardonnay</strain>
        <tissue evidence="8">Leaf</tissue>
    </source>
</reference>
<dbReference type="Pfam" id="PF23559">
    <property type="entry name" value="WHD_DRP"/>
    <property type="match status" value="1"/>
</dbReference>
<dbReference type="InterPro" id="IPR042197">
    <property type="entry name" value="Apaf_helical"/>
</dbReference>
<dbReference type="Gene3D" id="1.10.8.430">
    <property type="entry name" value="Helical domain of apoptotic protease-activating factors"/>
    <property type="match status" value="1"/>
</dbReference>
<dbReference type="Gene3D" id="3.40.50.300">
    <property type="entry name" value="P-loop containing nucleotide triphosphate hydrolases"/>
    <property type="match status" value="1"/>
</dbReference>
<evidence type="ECO:0000313" key="8">
    <source>
        <dbReference type="EMBL" id="RVW63595.1"/>
    </source>
</evidence>
<evidence type="ECO:0000259" key="6">
    <source>
        <dbReference type="Pfam" id="PF00931"/>
    </source>
</evidence>
<evidence type="ECO:0000313" key="9">
    <source>
        <dbReference type="Proteomes" id="UP000288805"/>
    </source>
</evidence>
<dbReference type="Proteomes" id="UP000288805">
    <property type="component" value="Unassembled WGS sequence"/>
</dbReference>
<evidence type="ECO:0000256" key="2">
    <source>
        <dbReference type="ARBA" id="ARBA00022737"/>
    </source>
</evidence>
<dbReference type="InterPro" id="IPR002182">
    <property type="entry name" value="NB-ARC"/>
</dbReference>
<evidence type="ECO:0000256" key="1">
    <source>
        <dbReference type="ARBA" id="ARBA00008894"/>
    </source>
</evidence>
<keyword evidence="5" id="KW-0067">ATP-binding</keyword>
<evidence type="ECO:0000259" key="7">
    <source>
        <dbReference type="Pfam" id="PF23559"/>
    </source>
</evidence>
<evidence type="ECO:0000256" key="4">
    <source>
        <dbReference type="ARBA" id="ARBA00022821"/>
    </source>
</evidence>
<sequence>MDHLVPSLEILKCLCQCIEKPIADIYELQEILPSLETEMESLMTVYTSVMEKVEYEEGAGKKRTSVVDDWIKRVKSNGNRSCRFSGRRYKLVKMVRAKRDVVAQKRLEGLELCKGFGEVWTCLEDERVRTIGIYGMGRVGKTTLLKMVNNKFLETNLGFDLVIWAEVSQQARVDELDLSGILGIPIVDCQEKSKVIFTTRFEGVCRGEAALNSHPCILELAEHFVQECSGLPCALITTGKAMAGSTDLNQWEQKLKILKHCPSEFPDKEIFCDELIQLWMGEGFLDEYDDPRAKGEDIIDNLKQACLLEIGSFKKHVKMHRIIRGMALCAMEEVRTPLSFPNLATLFVSNNSMKSFPNGFLEMLEMNDCSHLEGVIVDVENNGGQGFMPQNMVPSKFPLQPYLCTLCELRIFMCPNLLNLTWLIHAPRLLFLDALPFPSLTNISVAFCPSLGKLPFDSKTGNKKSLQKINGEQQWWDALVWEDDNINQILTPYFVPCGDKAPSECATQGADAAAPQFPSLGNKAATIHKQLHQATVLAQVQLVCLGYNKDT</sequence>
<dbReference type="InterPro" id="IPR058922">
    <property type="entry name" value="WHD_DRP"/>
</dbReference>
<keyword evidence="2" id="KW-0677">Repeat</keyword>
<dbReference type="SUPFAM" id="SSF52540">
    <property type="entry name" value="P-loop containing nucleoside triphosphate hydrolases"/>
    <property type="match status" value="1"/>
</dbReference>
<keyword evidence="4" id="KW-0611">Plant defense</keyword>
<protein>
    <submittedName>
        <fullName evidence="8">Putative disease resistance protein</fullName>
    </submittedName>
</protein>
<organism evidence="8 9">
    <name type="scientific">Vitis vinifera</name>
    <name type="common">Grape</name>
    <dbReference type="NCBI Taxonomy" id="29760"/>
    <lineage>
        <taxon>Eukaryota</taxon>
        <taxon>Viridiplantae</taxon>
        <taxon>Streptophyta</taxon>
        <taxon>Embryophyta</taxon>
        <taxon>Tracheophyta</taxon>
        <taxon>Spermatophyta</taxon>
        <taxon>Magnoliopsida</taxon>
        <taxon>eudicotyledons</taxon>
        <taxon>Gunneridae</taxon>
        <taxon>Pentapetalae</taxon>
        <taxon>rosids</taxon>
        <taxon>Vitales</taxon>
        <taxon>Vitaceae</taxon>
        <taxon>Viteae</taxon>
        <taxon>Vitis</taxon>
    </lineage>
</organism>
<dbReference type="Gene3D" id="3.80.10.10">
    <property type="entry name" value="Ribonuclease Inhibitor"/>
    <property type="match status" value="1"/>
</dbReference>
<dbReference type="EMBL" id="QGNW01000736">
    <property type="protein sequence ID" value="RVW63595.1"/>
    <property type="molecule type" value="Genomic_DNA"/>
</dbReference>
<dbReference type="GO" id="GO:0043531">
    <property type="term" value="F:ADP binding"/>
    <property type="evidence" value="ECO:0007669"/>
    <property type="project" value="InterPro"/>
</dbReference>
<dbReference type="GO" id="GO:0006952">
    <property type="term" value="P:defense response"/>
    <property type="evidence" value="ECO:0007669"/>
    <property type="project" value="UniProtKB-KW"/>
</dbReference>
<proteinExistence type="inferred from homology"/>
<keyword evidence="3" id="KW-0547">Nucleotide-binding</keyword>
<evidence type="ECO:0000256" key="5">
    <source>
        <dbReference type="ARBA" id="ARBA00022840"/>
    </source>
</evidence>
<dbReference type="GO" id="GO:0005524">
    <property type="term" value="F:ATP binding"/>
    <property type="evidence" value="ECO:0007669"/>
    <property type="project" value="UniProtKB-KW"/>
</dbReference>
<name>A0A438FUG3_VITVI</name>
<comment type="caution">
    <text evidence="8">The sequence shown here is derived from an EMBL/GenBank/DDBJ whole genome shotgun (WGS) entry which is preliminary data.</text>
</comment>
<dbReference type="PANTHER" id="PTHR33463:SF204">
    <property type="entry name" value="NB-ARC DOMAIN-CONTAINING PROTEIN"/>
    <property type="match status" value="1"/>
</dbReference>
<feature type="domain" description="Disease resistance protein winged helix" evidence="7">
    <location>
        <begin position="267"/>
        <end position="326"/>
    </location>
</feature>
<dbReference type="Pfam" id="PF00931">
    <property type="entry name" value="NB-ARC"/>
    <property type="match status" value="1"/>
</dbReference>
<dbReference type="PANTHER" id="PTHR33463">
    <property type="entry name" value="NB-ARC DOMAIN-CONTAINING PROTEIN-RELATED"/>
    <property type="match status" value="1"/>
</dbReference>
<dbReference type="InterPro" id="IPR027417">
    <property type="entry name" value="P-loop_NTPase"/>
</dbReference>